<dbReference type="PANTHER" id="PTHR21137">
    <property type="entry name" value="ODORANT RECEPTOR"/>
    <property type="match status" value="1"/>
</dbReference>
<dbReference type="Pfam" id="PF02949">
    <property type="entry name" value="7tm_6"/>
    <property type="match status" value="1"/>
</dbReference>
<evidence type="ECO:0000256" key="12">
    <source>
        <dbReference type="ARBA" id="ARBA00038679"/>
    </source>
</evidence>
<dbReference type="Proteomes" id="UP001652620">
    <property type="component" value="Chromosome 3"/>
</dbReference>
<comment type="similarity">
    <text evidence="11">Belongs to the insect chemoreceptor superfamily. Heteromeric odorant receptor channel (TC 1.A.69) family. Or2a subfamily.</text>
</comment>
<protein>
    <recommendedName>
        <fullName evidence="13">Odorant receptor</fullName>
    </recommendedName>
</protein>
<evidence type="ECO:0000256" key="10">
    <source>
        <dbReference type="ARBA" id="ARBA00037764"/>
    </source>
</evidence>
<gene>
    <name evidence="15" type="primary">LOC105227706</name>
</gene>
<organism evidence="14 15">
    <name type="scientific">Bactrocera dorsalis</name>
    <name type="common">Oriental fruit fly</name>
    <name type="synonym">Dacus dorsalis</name>
    <dbReference type="NCBI Taxonomy" id="27457"/>
    <lineage>
        <taxon>Eukaryota</taxon>
        <taxon>Metazoa</taxon>
        <taxon>Ecdysozoa</taxon>
        <taxon>Arthropoda</taxon>
        <taxon>Hexapoda</taxon>
        <taxon>Insecta</taxon>
        <taxon>Pterygota</taxon>
        <taxon>Neoptera</taxon>
        <taxon>Endopterygota</taxon>
        <taxon>Diptera</taxon>
        <taxon>Brachycera</taxon>
        <taxon>Muscomorpha</taxon>
        <taxon>Tephritoidea</taxon>
        <taxon>Tephritidae</taxon>
        <taxon>Bactrocera</taxon>
        <taxon>Bactrocera</taxon>
    </lineage>
</organism>
<evidence type="ECO:0000256" key="2">
    <source>
        <dbReference type="ARBA" id="ARBA00022475"/>
    </source>
</evidence>
<dbReference type="GeneID" id="105227706"/>
<feature type="transmembrane region" description="Helical" evidence="13">
    <location>
        <begin position="68"/>
        <end position="88"/>
    </location>
</feature>
<comment type="caution">
    <text evidence="13">Lacks conserved residue(s) required for the propagation of feature annotation.</text>
</comment>
<dbReference type="InterPro" id="IPR004117">
    <property type="entry name" value="7tm6_olfct_rcpt"/>
</dbReference>
<dbReference type="RefSeq" id="XP_049308012.1">
    <property type="nucleotide sequence ID" value="XM_049452055.1"/>
</dbReference>
<keyword evidence="8 13" id="KW-0675">Receptor</keyword>
<feature type="transmembrane region" description="Helical" evidence="13">
    <location>
        <begin position="94"/>
        <end position="113"/>
    </location>
</feature>
<dbReference type="PANTHER" id="PTHR21137:SF37">
    <property type="entry name" value="ODORANT RECEPTOR 46A, ISOFORM B-RELATED"/>
    <property type="match status" value="1"/>
</dbReference>
<evidence type="ECO:0000256" key="3">
    <source>
        <dbReference type="ARBA" id="ARBA00022606"/>
    </source>
</evidence>
<reference evidence="15" key="1">
    <citation type="submission" date="2025-08" db="UniProtKB">
        <authorList>
            <consortium name="RefSeq"/>
        </authorList>
    </citation>
    <scope>IDENTIFICATION</scope>
    <source>
        <tissue evidence="15">Adult</tissue>
    </source>
</reference>
<name>A0ABM3JFK9_BACDO</name>
<evidence type="ECO:0000256" key="9">
    <source>
        <dbReference type="ARBA" id="ARBA00023224"/>
    </source>
</evidence>
<evidence type="ECO:0000256" key="8">
    <source>
        <dbReference type="ARBA" id="ARBA00023170"/>
    </source>
</evidence>
<feature type="transmembrane region" description="Helical" evidence="13">
    <location>
        <begin position="310"/>
        <end position="332"/>
    </location>
</feature>
<evidence type="ECO:0000256" key="5">
    <source>
        <dbReference type="ARBA" id="ARBA00022725"/>
    </source>
</evidence>
<keyword evidence="7 13" id="KW-0472">Membrane</keyword>
<evidence type="ECO:0000256" key="13">
    <source>
        <dbReference type="RuleBase" id="RU351113"/>
    </source>
</evidence>
<feature type="transmembrane region" description="Helical" evidence="13">
    <location>
        <begin position="277"/>
        <end position="298"/>
    </location>
</feature>
<comment type="function">
    <text evidence="10">Odorant receptor which mediates acceptance or avoidance behavior, depending on its substrates. The odorant receptor repertoire encodes a large collection of odor stimuli that vary widely in identity, intensity, and duration. May form a complex with Orco to form odorant-sensing units, providing sensitive and prolonged odorant signaling and calcium permeability.</text>
</comment>
<feature type="transmembrane region" description="Helical" evidence="13">
    <location>
        <begin position="197"/>
        <end position="219"/>
    </location>
</feature>
<keyword evidence="9 13" id="KW-0807">Transducer</keyword>
<keyword evidence="6 13" id="KW-1133">Transmembrane helix</keyword>
<evidence type="ECO:0000256" key="6">
    <source>
        <dbReference type="ARBA" id="ARBA00022989"/>
    </source>
</evidence>
<keyword evidence="4 13" id="KW-0812">Transmembrane</keyword>
<evidence type="ECO:0000256" key="7">
    <source>
        <dbReference type="ARBA" id="ARBA00023136"/>
    </source>
</evidence>
<keyword evidence="3 13" id="KW-0716">Sensory transduction</keyword>
<evidence type="ECO:0000256" key="11">
    <source>
        <dbReference type="ARBA" id="ARBA00037946"/>
    </source>
</evidence>
<evidence type="ECO:0000313" key="15">
    <source>
        <dbReference type="RefSeq" id="XP_049308012.1"/>
    </source>
</evidence>
<accession>A0ABM3JFK9</accession>
<evidence type="ECO:0000313" key="14">
    <source>
        <dbReference type="Proteomes" id="UP001652620"/>
    </source>
</evidence>
<feature type="transmembrane region" description="Helical" evidence="13">
    <location>
        <begin position="158"/>
        <end position="177"/>
    </location>
</feature>
<sequence>MHRNGYKMSQLCSTKCSHLYNRQDLLASAMAINKLANFRTLEPILTFLGLWQGGDSSWFKRHYRYYQLFMHTTITFTFASLMILEFIYSESLDYAIDVLKYMLVEMAIISKVLNAWYYEQQTAELVNELANSATFELRTSAEEQMWQKSQKNFRKLTMIYMGTGLNSAFCALLAAALMGAKELPYALWLPYDWCDTYFWGIYCYECIAMPFTCLCNITIDLFQAYLLLHLTLCFRVISMRLERLGDAGKEDAITTELLNNIKMHQRVKELALKCEQVISIALLSQIMLTFLILCFIIYNMQNAQFSENPAHFLAMLQYALIISMEMFLPCYYGNELTVESEKLGFHLYSCDWTGFLVDFSPAASIRSTTPSQRRSAVEVRHAVGQIVRTHNHMNFGMQFAFSPYNIDMMTLAYTHTPRPTVACMCICGKTELAKHCYWNFLGARSAVGPLLM</sequence>
<keyword evidence="5 13" id="KW-0552">Olfaction</keyword>
<evidence type="ECO:0000256" key="4">
    <source>
        <dbReference type="ARBA" id="ARBA00022692"/>
    </source>
</evidence>
<evidence type="ECO:0000256" key="1">
    <source>
        <dbReference type="ARBA" id="ARBA00004651"/>
    </source>
</evidence>
<proteinExistence type="inferred from homology"/>
<keyword evidence="2" id="KW-1003">Cell membrane</keyword>
<comment type="subunit">
    <text evidence="12">Interacts with Orco. Complexes exist early in the endomembrane system in olfactory sensory neurons (OSNs), coupling these complexes to the conserved ciliary trafficking pathway.</text>
</comment>
<keyword evidence="14" id="KW-1185">Reference proteome</keyword>
<comment type="subcellular location">
    <subcellularLocation>
        <location evidence="1 13">Cell membrane</location>
        <topology evidence="1 13">Multi-pass membrane protein</topology>
    </subcellularLocation>
</comment>